<dbReference type="Gene3D" id="1.10.700.10">
    <property type="entry name" value="Dioxygenase LigAB, LigA subunit"/>
    <property type="match status" value="1"/>
</dbReference>
<evidence type="ECO:0008006" key="3">
    <source>
        <dbReference type="Google" id="ProtNLM"/>
    </source>
</evidence>
<evidence type="ECO:0000313" key="1">
    <source>
        <dbReference type="EMBL" id="MFC0081070.1"/>
    </source>
</evidence>
<organism evidence="1 2">
    <name type="scientific">Aciditerrimonas ferrireducens</name>
    <dbReference type="NCBI Taxonomy" id="667306"/>
    <lineage>
        <taxon>Bacteria</taxon>
        <taxon>Bacillati</taxon>
        <taxon>Actinomycetota</taxon>
        <taxon>Acidimicrobiia</taxon>
        <taxon>Acidimicrobiales</taxon>
        <taxon>Acidimicrobiaceae</taxon>
        <taxon>Aciditerrimonas</taxon>
    </lineage>
</organism>
<protein>
    <recommendedName>
        <fullName evidence="3">Extradiol ring-cleavage dioxygenase LigAB LigA subunit domain-containing protein</fullName>
    </recommendedName>
</protein>
<proteinExistence type="predicted"/>
<dbReference type="InterPro" id="IPR036622">
    <property type="entry name" value="LigA_sf"/>
</dbReference>
<reference evidence="1 2" key="1">
    <citation type="submission" date="2024-09" db="EMBL/GenBank/DDBJ databases">
        <authorList>
            <person name="Sun Q."/>
            <person name="Mori K."/>
        </authorList>
    </citation>
    <scope>NUCLEOTIDE SEQUENCE [LARGE SCALE GENOMIC DNA]</scope>
    <source>
        <strain evidence="1 2">JCM 15389</strain>
    </source>
</reference>
<dbReference type="Proteomes" id="UP001589788">
    <property type="component" value="Unassembled WGS sequence"/>
</dbReference>
<name>A0ABV6C058_9ACTN</name>
<sequence>MSGCFALEQLLFEARRDPALAQSLRERPVAVACARGVDPDAAQALAEGAVDRLLGLGVNPLLLYLSMIEMGMSREDYYARLGQGSEVGR</sequence>
<dbReference type="EMBL" id="JBHLYQ010000014">
    <property type="protein sequence ID" value="MFC0081070.1"/>
    <property type="molecule type" value="Genomic_DNA"/>
</dbReference>
<gene>
    <name evidence="1" type="ORF">ACFFRE_02710</name>
</gene>
<evidence type="ECO:0000313" key="2">
    <source>
        <dbReference type="Proteomes" id="UP001589788"/>
    </source>
</evidence>
<dbReference type="RefSeq" id="WP_377787954.1">
    <property type="nucleotide sequence ID" value="NZ_JBHLYQ010000014.1"/>
</dbReference>
<accession>A0ABV6C058</accession>
<keyword evidence="2" id="KW-1185">Reference proteome</keyword>
<comment type="caution">
    <text evidence="1">The sequence shown here is derived from an EMBL/GenBank/DDBJ whole genome shotgun (WGS) entry which is preliminary data.</text>
</comment>